<evidence type="ECO:0000256" key="1">
    <source>
        <dbReference type="SAM" id="Phobius"/>
    </source>
</evidence>
<keyword evidence="1" id="KW-0812">Transmembrane</keyword>
<dbReference type="EMBL" id="FRBC01000010">
    <property type="protein sequence ID" value="SHK62736.1"/>
    <property type="molecule type" value="Genomic_DNA"/>
</dbReference>
<name>A0A1M6U0K3_SELRU</name>
<protein>
    <submittedName>
        <fullName evidence="2">Pilus assembly protein Flp/PilA</fullName>
    </submittedName>
</protein>
<dbReference type="AlphaFoldDB" id="A0A1M6U0K3"/>
<keyword evidence="1" id="KW-1133">Transmembrane helix</keyword>
<dbReference type="Proteomes" id="UP000184263">
    <property type="component" value="Unassembled WGS sequence"/>
</dbReference>
<evidence type="ECO:0000313" key="2">
    <source>
        <dbReference type="EMBL" id="SHK62736.1"/>
    </source>
</evidence>
<reference evidence="2 3" key="1">
    <citation type="submission" date="2016-11" db="EMBL/GenBank/DDBJ databases">
        <authorList>
            <person name="Jaros S."/>
            <person name="Januszkiewicz K."/>
            <person name="Wedrychowicz H."/>
        </authorList>
    </citation>
    <scope>NUCLEOTIDE SEQUENCE [LARGE SCALE GENOMIC DNA]</scope>
    <source>
        <strain evidence="2 3">HD4</strain>
    </source>
</reference>
<keyword evidence="1" id="KW-0472">Membrane</keyword>
<dbReference type="RefSeq" id="WP_073089268.1">
    <property type="nucleotide sequence ID" value="NZ_FRBC01000010.1"/>
</dbReference>
<feature type="transmembrane region" description="Helical" evidence="1">
    <location>
        <begin position="20"/>
        <end position="38"/>
    </location>
</feature>
<accession>A0A1M6U0K3</accession>
<proteinExistence type="predicted"/>
<sequence>MLEIMEYLRARYLGEKGQGLTEYAVLLAFVVVVVAAVTTNAKSGLIDAITAAFSKVKNGIDTMTISKS</sequence>
<gene>
    <name evidence="2" type="ORF">SAMN05216582_11020</name>
</gene>
<evidence type="ECO:0000313" key="3">
    <source>
        <dbReference type="Proteomes" id="UP000184263"/>
    </source>
</evidence>
<organism evidence="2 3">
    <name type="scientific">Selenomonas ruminantium</name>
    <dbReference type="NCBI Taxonomy" id="971"/>
    <lineage>
        <taxon>Bacteria</taxon>
        <taxon>Bacillati</taxon>
        <taxon>Bacillota</taxon>
        <taxon>Negativicutes</taxon>
        <taxon>Selenomonadales</taxon>
        <taxon>Selenomonadaceae</taxon>
        <taxon>Selenomonas</taxon>
    </lineage>
</organism>